<keyword evidence="2" id="KW-1185">Reference proteome</keyword>
<protein>
    <submittedName>
        <fullName evidence="1">DUF1203 domain-containing protein</fullName>
    </submittedName>
</protein>
<comment type="caution">
    <text evidence="1">The sequence shown here is derived from an EMBL/GenBank/DDBJ whole genome shotgun (WGS) entry which is preliminary data.</text>
</comment>
<evidence type="ECO:0000313" key="2">
    <source>
        <dbReference type="Proteomes" id="UP000435802"/>
    </source>
</evidence>
<sequence length="155" mass="17106">MSIRFLPIPMETATAYWSGGNDAYDMTPERQISDGDGVPCRHCLRLVGAGEPYFILAHCPFPALQPYAETGPIFLHAEPCDAHQPSEAMPPMLTSRDYIVRGYSEGNRILYGTGAVVANADIPDYAASLLARPDVAYLHIRSARNNCYQCRVERA</sequence>
<dbReference type="PIRSF" id="PIRSF034110">
    <property type="entry name" value="DUF1203"/>
    <property type="match status" value="1"/>
</dbReference>
<dbReference type="EMBL" id="WUMK01000001">
    <property type="protein sequence ID" value="MXN43563.1"/>
    <property type="molecule type" value="Genomic_DNA"/>
</dbReference>
<reference evidence="1 2" key="1">
    <citation type="submission" date="2019-12" db="EMBL/GenBank/DDBJ databases">
        <title>Shinella kummerowiae sp. nov., a symbiotic bacterium isolated from root nodules of the herbal legume Kummerowia stipulacea.</title>
        <authorList>
            <person name="Gao J."/>
        </authorList>
    </citation>
    <scope>NUCLEOTIDE SEQUENCE [LARGE SCALE GENOMIC DNA]</scope>
    <source>
        <strain evidence="1 2">CCBAU 25048</strain>
    </source>
</reference>
<dbReference type="InterPro" id="IPR009593">
    <property type="entry name" value="DUF1203"/>
</dbReference>
<dbReference type="OrthoDB" id="118609at2"/>
<dbReference type="Proteomes" id="UP000435802">
    <property type="component" value="Unassembled WGS sequence"/>
</dbReference>
<organism evidence="1 2">
    <name type="scientific">Shinella kummerowiae</name>
    <dbReference type="NCBI Taxonomy" id="417745"/>
    <lineage>
        <taxon>Bacteria</taxon>
        <taxon>Pseudomonadati</taxon>
        <taxon>Pseudomonadota</taxon>
        <taxon>Alphaproteobacteria</taxon>
        <taxon>Hyphomicrobiales</taxon>
        <taxon>Rhizobiaceae</taxon>
        <taxon>Shinella</taxon>
    </lineage>
</organism>
<dbReference type="Pfam" id="PF06718">
    <property type="entry name" value="DUF1203"/>
    <property type="match status" value="1"/>
</dbReference>
<dbReference type="AlphaFoldDB" id="A0A6N8S406"/>
<accession>A0A6N8S406</accession>
<proteinExistence type="predicted"/>
<gene>
    <name evidence="1" type="ORF">GR138_00075</name>
</gene>
<name>A0A6N8S406_9HYPH</name>
<evidence type="ECO:0000313" key="1">
    <source>
        <dbReference type="EMBL" id="MXN43563.1"/>
    </source>
</evidence>